<feature type="transmembrane region" description="Helical" evidence="1">
    <location>
        <begin position="200"/>
        <end position="223"/>
    </location>
</feature>
<keyword evidence="1" id="KW-0812">Transmembrane</keyword>
<comment type="caution">
    <text evidence="2">The sequence shown here is derived from an EMBL/GenBank/DDBJ whole genome shotgun (WGS) entry which is preliminary data.</text>
</comment>
<gene>
    <name evidence="2" type="ORF">EV699_113105</name>
</gene>
<proteinExistence type="predicted"/>
<dbReference type="OrthoDB" id="9794540at2"/>
<evidence type="ECO:0000313" key="2">
    <source>
        <dbReference type="EMBL" id="TCO80627.1"/>
    </source>
</evidence>
<feature type="transmembrane region" description="Helical" evidence="1">
    <location>
        <begin position="149"/>
        <end position="170"/>
    </location>
</feature>
<organism evidence="2 3">
    <name type="scientific">Plasticicumulans lactativorans</name>
    <dbReference type="NCBI Taxonomy" id="1133106"/>
    <lineage>
        <taxon>Bacteria</taxon>
        <taxon>Pseudomonadati</taxon>
        <taxon>Pseudomonadota</taxon>
        <taxon>Gammaproteobacteria</taxon>
        <taxon>Candidatus Competibacteraceae</taxon>
        <taxon>Plasticicumulans</taxon>
    </lineage>
</organism>
<evidence type="ECO:0008006" key="4">
    <source>
        <dbReference type="Google" id="ProtNLM"/>
    </source>
</evidence>
<sequence length="347" mass="36534">MAVTAAADPVDDVIRYLFRALLFLLLLAVLAGLLWPALVAAFRASPYLNGLILVLFAFGATFALRCLFGLRRETRALARVAALAGEVRAGTRPRAEADELMTAASLGAVGAFLVSVRRVLRTGDAAGTLPYLLDSLAARGEDRRALVRYLSAALVLIGLIGTFYGLLVTIDGVRGVLGGLAGGEGAAWLDALRERLATPLAGMGTGFATSLFGLVCSAALGFLELQLFHAQNQVNSRLESLVVVDLVPLWQGPAALAGSGGEAAPRYLVALAEAIVERLDRVAALLESNARRDDAGRVIAQVGQLEARVNALSQGVQDIERERTAELRHQLKVISQYLARGGGGDAP</sequence>
<dbReference type="AlphaFoldDB" id="A0A4R2L5S7"/>
<keyword evidence="3" id="KW-1185">Reference proteome</keyword>
<dbReference type="EMBL" id="SLWY01000013">
    <property type="protein sequence ID" value="TCO80627.1"/>
    <property type="molecule type" value="Genomic_DNA"/>
</dbReference>
<dbReference type="Proteomes" id="UP000295765">
    <property type="component" value="Unassembled WGS sequence"/>
</dbReference>
<protein>
    <recommendedName>
        <fullName evidence="4">MotA/TolQ/ExbB proton channel family protein</fullName>
    </recommendedName>
</protein>
<evidence type="ECO:0000313" key="3">
    <source>
        <dbReference type="Proteomes" id="UP000295765"/>
    </source>
</evidence>
<feature type="transmembrane region" description="Helical" evidence="1">
    <location>
        <begin position="48"/>
        <end position="68"/>
    </location>
</feature>
<name>A0A4R2L5S7_9GAMM</name>
<accession>A0A4R2L5S7</accession>
<keyword evidence="1" id="KW-1133">Transmembrane helix</keyword>
<evidence type="ECO:0000256" key="1">
    <source>
        <dbReference type="SAM" id="Phobius"/>
    </source>
</evidence>
<reference evidence="2 3" key="1">
    <citation type="submission" date="2019-03" db="EMBL/GenBank/DDBJ databases">
        <title>Genomic Encyclopedia of Type Strains, Phase IV (KMG-IV): sequencing the most valuable type-strain genomes for metagenomic binning, comparative biology and taxonomic classification.</title>
        <authorList>
            <person name="Goeker M."/>
        </authorList>
    </citation>
    <scope>NUCLEOTIDE SEQUENCE [LARGE SCALE GENOMIC DNA]</scope>
    <source>
        <strain evidence="2 3">DSM 25287</strain>
    </source>
</reference>
<dbReference type="RefSeq" id="WP_132543304.1">
    <property type="nucleotide sequence ID" value="NZ_SLWY01000013.1"/>
</dbReference>
<keyword evidence="1" id="KW-0472">Membrane</keyword>
<feature type="transmembrane region" description="Helical" evidence="1">
    <location>
        <begin position="21"/>
        <end position="42"/>
    </location>
</feature>